<dbReference type="Proteomes" id="UP000681035">
    <property type="component" value="Chromosome"/>
</dbReference>
<evidence type="ECO:0000256" key="2">
    <source>
        <dbReference type="ARBA" id="ARBA00022649"/>
    </source>
</evidence>
<proteinExistence type="inferred from homology"/>
<dbReference type="InterPro" id="IPR012933">
    <property type="entry name" value="HicA_mRNA_interferase"/>
</dbReference>
<dbReference type="SUPFAM" id="SSF54786">
    <property type="entry name" value="YcfA/nrd intein domain"/>
    <property type="match status" value="1"/>
</dbReference>
<comment type="similarity">
    <text evidence="1">Belongs to the HicA mRNA interferase family.</text>
</comment>
<dbReference type="RefSeq" id="WP_213540348.1">
    <property type="nucleotide sequence ID" value="NZ_AP023418.1"/>
</dbReference>
<keyword evidence="3" id="KW-0540">Nuclease</keyword>
<dbReference type="AlphaFoldDB" id="A0A810Q5P4"/>
<keyword evidence="4" id="KW-0255">Endonuclease</keyword>
<dbReference type="GO" id="GO:0004519">
    <property type="term" value="F:endonuclease activity"/>
    <property type="evidence" value="ECO:0007669"/>
    <property type="project" value="UniProtKB-KW"/>
</dbReference>
<evidence type="ECO:0000256" key="7">
    <source>
        <dbReference type="ARBA" id="ARBA00023016"/>
    </source>
</evidence>
<reference evidence="8" key="1">
    <citation type="submission" date="2020-09" db="EMBL/GenBank/DDBJ databases">
        <title>New species isolated from human feces.</title>
        <authorList>
            <person name="Kitahara M."/>
            <person name="Shigeno Y."/>
            <person name="Shime M."/>
            <person name="Matsumoto Y."/>
            <person name="Nakamura S."/>
            <person name="Motooka D."/>
            <person name="Fukuoka S."/>
            <person name="Nishikawa H."/>
            <person name="Benno Y."/>
        </authorList>
    </citation>
    <scope>NUCLEOTIDE SEQUENCE</scope>
    <source>
        <strain evidence="8">MM50</strain>
    </source>
</reference>
<evidence type="ECO:0000256" key="1">
    <source>
        <dbReference type="ARBA" id="ARBA00006620"/>
    </source>
</evidence>
<evidence type="ECO:0000256" key="3">
    <source>
        <dbReference type="ARBA" id="ARBA00022722"/>
    </source>
</evidence>
<accession>A0A810Q5P4</accession>
<dbReference type="GO" id="GO:0016787">
    <property type="term" value="F:hydrolase activity"/>
    <property type="evidence" value="ECO:0007669"/>
    <property type="project" value="UniProtKB-KW"/>
</dbReference>
<dbReference type="GO" id="GO:0003729">
    <property type="term" value="F:mRNA binding"/>
    <property type="evidence" value="ECO:0007669"/>
    <property type="project" value="InterPro"/>
</dbReference>
<keyword evidence="6" id="KW-0694">RNA-binding</keyword>
<dbReference type="Gene3D" id="3.30.920.30">
    <property type="entry name" value="Hypothetical protein"/>
    <property type="match status" value="1"/>
</dbReference>
<evidence type="ECO:0000256" key="4">
    <source>
        <dbReference type="ARBA" id="ARBA00022759"/>
    </source>
</evidence>
<evidence type="ECO:0000256" key="5">
    <source>
        <dbReference type="ARBA" id="ARBA00022801"/>
    </source>
</evidence>
<organism evidence="8 9">
    <name type="scientific">Vescimonas coprocola</name>
    <dbReference type="NCBI Taxonomy" id="2714355"/>
    <lineage>
        <taxon>Bacteria</taxon>
        <taxon>Bacillati</taxon>
        <taxon>Bacillota</taxon>
        <taxon>Clostridia</taxon>
        <taxon>Eubacteriales</taxon>
        <taxon>Oscillospiraceae</taxon>
        <taxon>Vescimonas</taxon>
    </lineage>
</organism>
<evidence type="ECO:0000313" key="8">
    <source>
        <dbReference type="EMBL" id="BCK81582.1"/>
    </source>
</evidence>
<dbReference type="EMBL" id="AP023418">
    <property type="protein sequence ID" value="BCK81582.1"/>
    <property type="molecule type" value="Genomic_DNA"/>
</dbReference>
<keyword evidence="5" id="KW-0378">Hydrolase</keyword>
<dbReference type="KEGG" id="vcop:MM50RIKEN_13450"/>
<evidence type="ECO:0000313" key="9">
    <source>
        <dbReference type="Proteomes" id="UP000681035"/>
    </source>
</evidence>
<dbReference type="InterPro" id="IPR038570">
    <property type="entry name" value="HicA_sf"/>
</dbReference>
<dbReference type="Pfam" id="PF07927">
    <property type="entry name" value="HicA_toxin"/>
    <property type="match status" value="1"/>
</dbReference>
<protein>
    <submittedName>
        <fullName evidence="8">Toxin HicA</fullName>
    </submittedName>
</protein>
<name>A0A810Q5P4_9FIRM</name>
<sequence>MRYAELTKELRAAGCYILRHGKQHDIWYSPITGRQFSVPRHMREEVPAGTLKSIRKSAGL</sequence>
<gene>
    <name evidence="8" type="ORF">MM50RIKEN_13450</name>
</gene>
<keyword evidence="9" id="KW-1185">Reference proteome</keyword>
<evidence type="ECO:0000256" key="6">
    <source>
        <dbReference type="ARBA" id="ARBA00022884"/>
    </source>
</evidence>
<keyword evidence="2" id="KW-1277">Toxin-antitoxin system</keyword>
<keyword evidence="7" id="KW-0346">Stress response</keyword>